<dbReference type="Gene3D" id="3.40.630.30">
    <property type="match status" value="1"/>
</dbReference>
<evidence type="ECO:0000313" key="2">
    <source>
        <dbReference type="EMBL" id="TCO73806.1"/>
    </source>
</evidence>
<dbReference type="InterPro" id="IPR016181">
    <property type="entry name" value="Acyl_CoA_acyltransferase"/>
</dbReference>
<keyword evidence="3" id="KW-1185">Reference proteome</keyword>
<dbReference type="OrthoDB" id="1950784at2"/>
<dbReference type="AlphaFoldDB" id="A0A4R2KS25"/>
<comment type="caution">
    <text evidence="2">The sequence shown here is derived from an EMBL/GenBank/DDBJ whole genome shotgun (WGS) entry which is preliminary data.</text>
</comment>
<dbReference type="Pfam" id="PF00583">
    <property type="entry name" value="Acetyltransf_1"/>
    <property type="match status" value="1"/>
</dbReference>
<dbReference type="RefSeq" id="WP_132245674.1">
    <property type="nucleotide sequence ID" value="NZ_SLWV01000014.1"/>
</dbReference>
<dbReference type="Proteomes" id="UP000294919">
    <property type="component" value="Unassembled WGS sequence"/>
</dbReference>
<sequence length="209" mass="24321">MDVVNVYKTQAKSNRIKKLSIVNTRRASKNDLAHIYSIACSVGKKNKTSEDGFLMDNYASNPKYFQNFFMEKLLELEHFYIAENNQIVGFLMAYTKEQWLKYNPHWIEEICWRPNFDKTKLDNFVVIDKTAILANLTGNGIGSILYEGLIKDLKSKNINHIFSETIISPTPNFASLSFRKKQKYNLSGLRYEDYKGTLYTDLIYHKSVD</sequence>
<organism evidence="2 3">
    <name type="scientific">Marinisporobacter balticus</name>
    <dbReference type="NCBI Taxonomy" id="2018667"/>
    <lineage>
        <taxon>Bacteria</taxon>
        <taxon>Bacillati</taxon>
        <taxon>Bacillota</taxon>
        <taxon>Clostridia</taxon>
        <taxon>Peptostreptococcales</taxon>
        <taxon>Thermotaleaceae</taxon>
        <taxon>Marinisporobacter</taxon>
    </lineage>
</organism>
<feature type="domain" description="N-acetyltransferase" evidence="1">
    <location>
        <begin position="22"/>
        <end position="209"/>
    </location>
</feature>
<reference evidence="2 3" key="1">
    <citation type="submission" date="2019-03" db="EMBL/GenBank/DDBJ databases">
        <title>Genomic Encyclopedia of Type Strains, Phase IV (KMG-IV): sequencing the most valuable type-strain genomes for metagenomic binning, comparative biology and taxonomic classification.</title>
        <authorList>
            <person name="Goeker M."/>
        </authorList>
    </citation>
    <scope>NUCLEOTIDE SEQUENCE [LARGE SCALE GENOMIC DNA]</scope>
    <source>
        <strain evidence="2 3">DSM 102940</strain>
    </source>
</reference>
<dbReference type="PROSITE" id="PS51186">
    <property type="entry name" value="GNAT"/>
    <property type="match status" value="1"/>
</dbReference>
<proteinExistence type="predicted"/>
<name>A0A4R2KS25_9FIRM</name>
<evidence type="ECO:0000313" key="3">
    <source>
        <dbReference type="Proteomes" id="UP000294919"/>
    </source>
</evidence>
<dbReference type="EMBL" id="SLWV01000014">
    <property type="protein sequence ID" value="TCO73806.1"/>
    <property type="molecule type" value="Genomic_DNA"/>
</dbReference>
<dbReference type="SUPFAM" id="SSF55729">
    <property type="entry name" value="Acyl-CoA N-acyltransferases (Nat)"/>
    <property type="match status" value="1"/>
</dbReference>
<accession>A0A4R2KS25</accession>
<dbReference type="GO" id="GO:0016747">
    <property type="term" value="F:acyltransferase activity, transferring groups other than amino-acyl groups"/>
    <property type="evidence" value="ECO:0007669"/>
    <property type="project" value="InterPro"/>
</dbReference>
<gene>
    <name evidence="2" type="ORF">EV214_11440</name>
</gene>
<keyword evidence="2" id="KW-0808">Transferase</keyword>
<protein>
    <submittedName>
        <fullName evidence="2">Acetyltransferase (GNAT) family protein</fullName>
    </submittedName>
</protein>
<evidence type="ECO:0000259" key="1">
    <source>
        <dbReference type="PROSITE" id="PS51186"/>
    </source>
</evidence>
<dbReference type="InterPro" id="IPR000182">
    <property type="entry name" value="GNAT_dom"/>
</dbReference>